<evidence type="ECO:0000256" key="2">
    <source>
        <dbReference type="SAM" id="SignalP"/>
    </source>
</evidence>
<dbReference type="AlphaFoldDB" id="A0A9N8F481"/>
<keyword evidence="4" id="KW-1185">Reference proteome</keyword>
<sequence length="1168" mass="129618">MRLVLGLLLAEQLSWECSAWSPGLSFPWRSTARKHDVPQRQETRIRLPMASGDSDDSTMSAYEKAMAEIAAAGRPIQPEPTTFFTTTATTSPSAEESSATSAYETALRELQQDDQQAAHDYWNTDITNNNFDHDETTFLEDAFNDPGYIEQEMRDLEATASWTGTTNTATTTTTTQEEYQPPSYGWVPYQTPGTNSEDALFPQEVPQQPEEWPQQYEPFPTAPESDTTSTLASQTPPETAPEKTEEVPQPEWPRQYEPFPTTPEPVFDTTTTASQAPPETEPQKSAPQISAGFLEALSPNSERQGFLTAKQDAPSPATVEETDTTSSDTWVPPLMFVSKEDPTDTQDEEVAGSSILSLEPEPISPVAASAAGGVLPTAKQQLQQPDLVLESPPEPVASVDPYNLRLEEAVMPPVETAPPPTAEVIPATTDWQEEATSSVKEEAIVTPQPPAEESSHPFNLITKNPKLNNFMNTAWDEFGKGRRIKVDPVKAVADMTKDVLGIKRPETEKAVNPAFAVKPGVTKRIMDALDAKQQHGQTDSNQPRPLSRWAAFQISEARWEDMKKSRKFKYDLKLYQHIQDGAVPPRQFVSEDCARGNAKGCAKLRDICESADECHSLDEEGPPLDDNGLPIMDFDVVVLGGTLGIFYARALQLKGLKVCVAAPRALQGQEQEWNVGLRDLKELTSLGVLTPEDIDAAVTTVFDGTRAGFKNREVTPLRGGFYENGGTGFECYLKGVLNLGLSPAILIDRVAKRFYEMGGVIRERCPLNGVAVSAQVGCAIDLGSYDKDEDVEPITAKMVLDCMGYGSPVARQQRYGVKPDSICMVFGSCAEGYNPDRNRFADAMYTFNQLQDFGNHGRHQYFWESFPVGTNLTMPFTSDKSLFDMLTFGNSGVNEKDGTQKKSSTKTTYMFTYLDAHKRRPALEELMDDYWKLLPTYQRSINDPETDLNIERVLYDYFPAYRDSPMKPHFNRVLSVGEASGSQGPISFGGFRSLSRNLGRISGAVAEAVEMGCLHKDDLGDINCYQPNLSAGWLMRDVMSVKMGKNVRPDFTNRVLSVYLKAMNDLGPSTITPLMHDVLRFDALSKSIVLGIFADPSLMGEMVKHVGVSKMMDFLGHLSNMGWYSLLDTSMSPIMELMLKQIKDPRTKFQWRRRMEAWKYGSGNDYQS</sequence>
<feature type="region of interest" description="Disordered" evidence="1">
    <location>
        <begin position="206"/>
        <end position="287"/>
    </location>
</feature>
<feature type="compositionally biased region" description="Low complexity" evidence="1">
    <location>
        <begin position="206"/>
        <end position="219"/>
    </location>
</feature>
<evidence type="ECO:0000313" key="3">
    <source>
        <dbReference type="EMBL" id="CAB9530300.1"/>
    </source>
</evidence>
<feature type="compositionally biased region" description="Polar residues" evidence="1">
    <location>
        <begin position="273"/>
        <end position="287"/>
    </location>
</feature>
<keyword evidence="2" id="KW-0732">Signal</keyword>
<dbReference type="PANTHER" id="PTHR32098:SF5">
    <property type="entry name" value="LYCOPENE BETA_EPSILON CYCLASE PROTEIN"/>
    <property type="match status" value="1"/>
</dbReference>
<organism evidence="3 4">
    <name type="scientific">Seminavis robusta</name>
    <dbReference type="NCBI Taxonomy" id="568900"/>
    <lineage>
        <taxon>Eukaryota</taxon>
        <taxon>Sar</taxon>
        <taxon>Stramenopiles</taxon>
        <taxon>Ochrophyta</taxon>
        <taxon>Bacillariophyta</taxon>
        <taxon>Bacillariophyceae</taxon>
        <taxon>Bacillariophycidae</taxon>
        <taxon>Naviculales</taxon>
        <taxon>Naviculaceae</taxon>
        <taxon>Seminavis</taxon>
    </lineage>
</organism>
<dbReference type="InterPro" id="IPR036188">
    <property type="entry name" value="FAD/NAD-bd_sf"/>
</dbReference>
<feature type="chain" id="PRO_5040435474" evidence="2">
    <location>
        <begin position="20"/>
        <end position="1168"/>
    </location>
</feature>
<feature type="signal peptide" evidence="2">
    <location>
        <begin position="1"/>
        <end position="19"/>
    </location>
</feature>
<dbReference type="OrthoDB" id="4211at2759"/>
<accession>A0A9N8F481</accession>
<gene>
    <name evidence="3" type="ORF">SEMRO_2822_G337970.1</name>
</gene>
<feature type="compositionally biased region" description="Polar residues" evidence="1">
    <location>
        <begin position="224"/>
        <end position="234"/>
    </location>
</feature>
<proteinExistence type="predicted"/>
<name>A0A9N8F481_9STRA</name>
<protein>
    <submittedName>
        <fullName evidence="3">Inherit from NOG: fad dependent oxidoreductase</fullName>
    </submittedName>
</protein>
<dbReference type="EMBL" id="CAICTM010002820">
    <property type="protein sequence ID" value="CAB9530300.1"/>
    <property type="molecule type" value="Genomic_DNA"/>
</dbReference>
<evidence type="ECO:0000256" key="1">
    <source>
        <dbReference type="SAM" id="MobiDB-lite"/>
    </source>
</evidence>
<dbReference type="SUPFAM" id="SSF51905">
    <property type="entry name" value="FAD/NAD(P)-binding domain"/>
    <property type="match status" value="1"/>
</dbReference>
<reference evidence="3" key="1">
    <citation type="submission" date="2020-06" db="EMBL/GenBank/DDBJ databases">
        <authorList>
            <consortium name="Plant Systems Biology data submission"/>
        </authorList>
    </citation>
    <scope>NUCLEOTIDE SEQUENCE</scope>
    <source>
        <strain evidence="3">D6</strain>
    </source>
</reference>
<evidence type="ECO:0000313" key="4">
    <source>
        <dbReference type="Proteomes" id="UP001153069"/>
    </source>
</evidence>
<feature type="region of interest" description="Disordered" evidence="1">
    <location>
        <begin position="440"/>
        <end position="459"/>
    </location>
</feature>
<feature type="region of interest" description="Disordered" evidence="1">
    <location>
        <begin position="305"/>
        <end position="331"/>
    </location>
</feature>
<comment type="caution">
    <text evidence="3">The sequence shown here is derived from an EMBL/GenBank/DDBJ whole genome shotgun (WGS) entry which is preliminary data.</text>
</comment>
<dbReference type="PANTHER" id="PTHR32098">
    <property type="entry name" value="LYCOPENE BETA/EPSILON CYCLASE PROTEIN"/>
    <property type="match status" value="1"/>
</dbReference>
<dbReference type="Proteomes" id="UP001153069">
    <property type="component" value="Unassembled WGS sequence"/>
</dbReference>